<evidence type="ECO:0000313" key="4">
    <source>
        <dbReference type="EMBL" id="MEZ0164949.1"/>
    </source>
</evidence>
<keyword evidence="2" id="KW-0472">Membrane</keyword>
<dbReference type="PANTHER" id="PTHR45138:SF9">
    <property type="entry name" value="DIGUANYLATE CYCLASE DGCM-RELATED"/>
    <property type="match status" value="1"/>
</dbReference>
<dbReference type="GO" id="GO:0052621">
    <property type="term" value="F:diguanylate cyclase activity"/>
    <property type="evidence" value="ECO:0007669"/>
    <property type="project" value="UniProtKB-EC"/>
</dbReference>
<dbReference type="RefSeq" id="WP_370441193.1">
    <property type="nucleotide sequence ID" value="NZ_JBGFTU010000009.1"/>
</dbReference>
<feature type="compositionally biased region" description="Basic and acidic residues" evidence="1">
    <location>
        <begin position="385"/>
        <end position="396"/>
    </location>
</feature>
<dbReference type="InterPro" id="IPR000160">
    <property type="entry name" value="GGDEF_dom"/>
</dbReference>
<keyword evidence="2" id="KW-1133">Transmembrane helix</keyword>
<keyword evidence="5" id="KW-1185">Reference proteome</keyword>
<dbReference type="InterPro" id="IPR050469">
    <property type="entry name" value="Diguanylate_Cyclase"/>
</dbReference>
<feature type="region of interest" description="Disordered" evidence="1">
    <location>
        <begin position="382"/>
        <end position="427"/>
    </location>
</feature>
<organism evidence="4 5">
    <name type="scientific">Kineococcus halophytocola</name>
    <dbReference type="NCBI Taxonomy" id="3234027"/>
    <lineage>
        <taxon>Bacteria</taxon>
        <taxon>Bacillati</taxon>
        <taxon>Actinomycetota</taxon>
        <taxon>Actinomycetes</taxon>
        <taxon>Kineosporiales</taxon>
        <taxon>Kineosporiaceae</taxon>
        <taxon>Kineococcus</taxon>
    </lineage>
</organism>
<dbReference type="Proteomes" id="UP001565927">
    <property type="component" value="Unassembled WGS sequence"/>
</dbReference>
<accession>A0ABV4H0W2</accession>
<evidence type="ECO:0000256" key="2">
    <source>
        <dbReference type="SAM" id="Phobius"/>
    </source>
</evidence>
<proteinExistence type="predicted"/>
<feature type="transmembrane region" description="Helical" evidence="2">
    <location>
        <begin position="30"/>
        <end position="46"/>
    </location>
</feature>
<feature type="transmembrane region" description="Helical" evidence="2">
    <location>
        <begin position="216"/>
        <end position="239"/>
    </location>
</feature>
<feature type="domain" description="GGDEF" evidence="3">
    <location>
        <begin position="428"/>
        <end position="559"/>
    </location>
</feature>
<feature type="transmembrane region" description="Helical" evidence="2">
    <location>
        <begin position="53"/>
        <end position="71"/>
    </location>
</feature>
<evidence type="ECO:0000313" key="5">
    <source>
        <dbReference type="Proteomes" id="UP001565927"/>
    </source>
</evidence>
<dbReference type="PROSITE" id="PS50887">
    <property type="entry name" value="GGDEF"/>
    <property type="match status" value="1"/>
</dbReference>
<dbReference type="InterPro" id="IPR043128">
    <property type="entry name" value="Rev_trsase/Diguanyl_cyclase"/>
</dbReference>
<keyword evidence="4" id="KW-0548">Nucleotidyltransferase</keyword>
<name>A0ABV4H0W2_9ACTN</name>
<sequence length="559" mass="57333">MPGAFVVACAWSLIAGRTHAFDASVLALEVAATTAAAGCALLTGTAHARRALLLLSAYFGLTLLGDGYWLLSVDPGGLDYAAGEFEPGFTVAAEIVRYLALVLLLHLAVPPGLGGPAVRPPAQVEDAAPAPAPRAARRGRTGRGGLDRSSALVLLQASACTAAVVLLLTPVGAVVTEGKSYSVYSFFDVVVTAVAAAVVGRALTSRARPPRRQLRQLVATATGVVGLVLGDALTAVGLARASSPGWTVGVVVTVTGAVVVLVTWLHPAPRPTGPESALPPPPARPHPRLSVTAAVVVQLVLPVVIAVLATAHVVAPQHGGGDEVQAATVGTAAAAVALSLLHAGLRLVRAHRDEQHAAAAGRDELTGAYTRRGFTAFARRHLQHHHPDQHHPDQHRPAGHHPAPGPHRRAGLVPAQPGPAPADPTGGTGWSVALLDLDGFKAVNDTFGHDAGDQVLRVVTRRAADVIDGHGVLARFGGDEFVALLDTGPPATTATRHLLQRLREAVTEPITLPGHAVQITVGVSLGVAAVPAPGSGDDVSTALTRADAGMYAHKRRHHA</sequence>
<dbReference type="CDD" id="cd01949">
    <property type="entry name" value="GGDEF"/>
    <property type="match status" value="1"/>
</dbReference>
<feature type="transmembrane region" description="Helical" evidence="2">
    <location>
        <begin position="289"/>
        <end position="314"/>
    </location>
</feature>
<dbReference type="SUPFAM" id="SSF55073">
    <property type="entry name" value="Nucleotide cyclase"/>
    <property type="match status" value="1"/>
</dbReference>
<reference evidence="4 5" key="1">
    <citation type="submission" date="2024-07" db="EMBL/GenBank/DDBJ databases">
        <authorList>
            <person name="Thanompreechachai J."/>
            <person name="Duangmal K."/>
        </authorList>
    </citation>
    <scope>NUCLEOTIDE SEQUENCE [LARGE SCALE GENOMIC DNA]</scope>
    <source>
        <strain evidence="4 5">LSe6-4</strain>
    </source>
</reference>
<evidence type="ECO:0000256" key="1">
    <source>
        <dbReference type="SAM" id="MobiDB-lite"/>
    </source>
</evidence>
<feature type="transmembrane region" description="Helical" evidence="2">
    <location>
        <begin position="326"/>
        <end position="345"/>
    </location>
</feature>
<gene>
    <name evidence="4" type="ORF">AB2L27_09245</name>
</gene>
<comment type="caution">
    <text evidence="4">The sequence shown here is derived from an EMBL/GenBank/DDBJ whole genome shotgun (WGS) entry which is preliminary data.</text>
</comment>
<feature type="transmembrane region" description="Helical" evidence="2">
    <location>
        <begin position="91"/>
        <end position="109"/>
    </location>
</feature>
<feature type="transmembrane region" description="Helical" evidence="2">
    <location>
        <begin position="245"/>
        <end position="268"/>
    </location>
</feature>
<keyword evidence="4" id="KW-0808">Transferase</keyword>
<feature type="transmembrane region" description="Helical" evidence="2">
    <location>
        <begin position="152"/>
        <end position="175"/>
    </location>
</feature>
<dbReference type="Pfam" id="PF00990">
    <property type="entry name" value="GGDEF"/>
    <property type="match status" value="1"/>
</dbReference>
<dbReference type="NCBIfam" id="TIGR00254">
    <property type="entry name" value="GGDEF"/>
    <property type="match status" value="1"/>
</dbReference>
<dbReference type="InterPro" id="IPR029787">
    <property type="entry name" value="Nucleotide_cyclase"/>
</dbReference>
<evidence type="ECO:0000259" key="3">
    <source>
        <dbReference type="PROSITE" id="PS50887"/>
    </source>
</evidence>
<feature type="transmembrane region" description="Helical" evidence="2">
    <location>
        <begin position="181"/>
        <end position="204"/>
    </location>
</feature>
<dbReference type="PANTHER" id="PTHR45138">
    <property type="entry name" value="REGULATORY COMPONENTS OF SENSORY TRANSDUCTION SYSTEM"/>
    <property type="match status" value="1"/>
</dbReference>
<protein>
    <submittedName>
        <fullName evidence="4">Diguanylate cyclase</fullName>
        <ecNumber evidence="4">2.7.7.65</ecNumber>
    </submittedName>
</protein>
<dbReference type="EMBL" id="JBGFTU010000009">
    <property type="protein sequence ID" value="MEZ0164949.1"/>
    <property type="molecule type" value="Genomic_DNA"/>
</dbReference>
<dbReference type="SMART" id="SM00267">
    <property type="entry name" value="GGDEF"/>
    <property type="match status" value="1"/>
</dbReference>
<dbReference type="EC" id="2.7.7.65" evidence="4"/>
<keyword evidence="2" id="KW-0812">Transmembrane</keyword>
<dbReference type="Gene3D" id="3.30.70.270">
    <property type="match status" value="1"/>
</dbReference>
<feature type="region of interest" description="Disordered" evidence="1">
    <location>
        <begin position="120"/>
        <end position="143"/>
    </location>
</feature>